<dbReference type="InterPro" id="IPR028994">
    <property type="entry name" value="Integrin_alpha_N"/>
</dbReference>
<protein>
    <recommendedName>
        <fullName evidence="8">VCBS repeat-containing protein</fullName>
    </recommendedName>
</protein>
<reference evidence="6 7" key="1">
    <citation type="submission" date="2018-08" db="EMBL/GenBank/DDBJ databases">
        <authorList>
            <person name="Ferrada E.E."/>
            <person name="Latorre B.A."/>
        </authorList>
    </citation>
    <scope>NUCLEOTIDE SEQUENCE [LARGE SCALE GENOMIC DNA]</scope>
    <source>
        <strain evidence="6 7">VK-A60T</strain>
    </source>
</reference>
<dbReference type="GeneID" id="300115557"/>
<evidence type="ECO:0000256" key="2">
    <source>
        <dbReference type="ARBA" id="ARBA00022737"/>
    </source>
</evidence>
<dbReference type="SMART" id="SM00191">
    <property type="entry name" value="Int_alpha"/>
    <property type="match status" value="4"/>
</dbReference>
<dbReference type="PANTHER" id="PTHR44103:SF1">
    <property type="entry name" value="PROPROTEIN CONVERTASE P"/>
    <property type="match status" value="1"/>
</dbReference>
<dbReference type="Gene3D" id="2.130.10.130">
    <property type="entry name" value="Integrin alpha, N-terminal"/>
    <property type="match status" value="3"/>
</dbReference>
<keyword evidence="2" id="KW-0677">Repeat</keyword>
<dbReference type="KEGG" id="sky:D0C37_15400"/>
<evidence type="ECO:0000313" key="6">
    <source>
        <dbReference type="EMBL" id="AXQ58977.1"/>
    </source>
</evidence>
<dbReference type="RefSeq" id="WP_117350941.1">
    <property type="nucleotide sequence ID" value="NZ_CP031742.1"/>
</dbReference>
<feature type="region of interest" description="Disordered" evidence="4">
    <location>
        <begin position="289"/>
        <end position="356"/>
    </location>
</feature>
<proteinExistence type="predicted"/>
<dbReference type="InterPro" id="IPR013517">
    <property type="entry name" value="FG-GAP"/>
</dbReference>
<dbReference type="AlphaFoldDB" id="A0A385DMP5"/>
<gene>
    <name evidence="6" type="ORF">D0C37_15400</name>
</gene>
<accession>A0A385DMP5</accession>
<dbReference type="PROSITE" id="PS51470">
    <property type="entry name" value="FG_GAP"/>
    <property type="match status" value="2"/>
</dbReference>
<feature type="chain" id="PRO_5017354794" description="VCBS repeat-containing protein" evidence="5">
    <location>
        <begin position="30"/>
        <end position="482"/>
    </location>
</feature>
<dbReference type="SUPFAM" id="SSF69318">
    <property type="entry name" value="Integrin alpha N-terminal domain"/>
    <property type="match status" value="1"/>
</dbReference>
<evidence type="ECO:0008006" key="8">
    <source>
        <dbReference type="Google" id="ProtNLM"/>
    </source>
</evidence>
<feature type="signal peptide" evidence="5">
    <location>
        <begin position="1"/>
        <end position="29"/>
    </location>
</feature>
<name>A0A385DMP5_9ACTN</name>
<dbReference type="Proteomes" id="UP000259636">
    <property type="component" value="Chromosome"/>
</dbReference>
<evidence type="ECO:0000256" key="4">
    <source>
        <dbReference type="SAM" id="MobiDB-lite"/>
    </source>
</evidence>
<evidence type="ECO:0000313" key="7">
    <source>
        <dbReference type="Proteomes" id="UP000259636"/>
    </source>
</evidence>
<dbReference type="InterPro" id="IPR013519">
    <property type="entry name" value="Int_alpha_beta-p"/>
</dbReference>
<dbReference type="PANTHER" id="PTHR44103">
    <property type="entry name" value="PROPROTEIN CONVERTASE P"/>
    <property type="match status" value="1"/>
</dbReference>
<evidence type="ECO:0000256" key="5">
    <source>
        <dbReference type="SAM" id="SignalP"/>
    </source>
</evidence>
<evidence type="ECO:0000256" key="3">
    <source>
        <dbReference type="ARBA" id="ARBA00023180"/>
    </source>
</evidence>
<evidence type="ECO:0000256" key="1">
    <source>
        <dbReference type="ARBA" id="ARBA00022729"/>
    </source>
</evidence>
<dbReference type="EMBL" id="CP031742">
    <property type="protein sequence ID" value="AXQ58977.1"/>
    <property type="molecule type" value="Genomic_DNA"/>
</dbReference>
<sequence>MRTRPLATALVLALIAGGGLLALAPAATAAPARAVPAVPYDVDGDGYAESVVGVPGGGKGGYLTVVPGSAKGPVTAKRQVISQASPGIGGTDEAGDAFGTAPVSADLNNDGYADVVVGSPGEDRANDFAPGRLVILWGSAKGLNRTTSVTSAHEEAGGLGTRIADVNGDGHLDLVTTQNGDEKDSFALALGPFEPGMGAPKLKLAGGAPHFTHLTAFTTGDFDGDGRDDVVFHHTAYEESSGPTWLRGTATGLSDRGTTWHNETTGTAFAAADLDGDGRDDLIVGDAKDVPDPWGERDPSHPVDRNSGGVVRVLFGSPAGPGGDRAPLDLSQETPGAPGSGKGASEAGDHFGASLAVGDLDGDGHVDLAVGTPGEDINAAVDAGAVTLIPGSPTGPTGQGATAVNQGTPGVPGANETGDAFGTRVLLADLDGDHRDDLLSAAPAENAGRGAVWAVTSTPLSFSPASLTLPAKATGFGSHLGY</sequence>
<dbReference type="Pfam" id="PF13517">
    <property type="entry name" value="FG-GAP_3"/>
    <property type="match status" value="2"/>
</dbReference>
<keyword evidence="3" id="KW-0325">Glycoprotein</keyword>
<keyword evidence="1 5" id="KW-0732">Signal</keyword>
<organism evidence="6 7">
    <name type="scientific">Streptomyces koyangensis</name>
    <dbReference type="NCBI Taxonomy" id="188770"/>
    <lineage>
        <taxon>Bacteria</taxon>
        <taxon>Bacillati</taxon>
        <taxon>Actinomycetota</taxon>
        <taxon>Actinomycetes</taxon>
        <taxon>Kitasatosporales</taxon>
        <taxon>Streptomycetaceae</taxon>
        <taxon>Streptomyces</taxon>
        <taxon>Streptomyces aurantiacus group</taxon>
    </lineage>
</organism>
<feature type="compositionally biased region" description="Basic and acidic residues" evidence="4">
    <location>
        <begin position="289"/>
        <end position="304"/>
    </location>
</feature>
<dbReference type="Pfam" id="PF01839">
    <property type="entry name" value="FG-GAP"/>
    <property type="match status" value="2"/>
</dbReference>